<dbReference type="Pfam" id="PF13187">
    <property type="entry name" value="Fer4_9"/>
    <property type="match status" value="1"/>
</dbReference>
<dbReference type="Proteomes" id="UP000611629">
    <property type="component" value="Unassembled WGS sequence"/>
</dbReference>
<proteinExistence type="predicted"/>
<gene>
    <name evidence="6" type="ORF">HZF24_05245</name>
</gene>
<protein>
    <submittedName>
        <fullName evidence="6">4Fe-4S binding protein</fullName>
    </submittedName>
</protein>
<dbReference type="GO" id="GO:0046872">
    <property type="term" value="F:metal ion binding"/>
    <property type="evidence" value="ECO:0007669"/>
    <property type="project" value="UniProtKB-KW"/>
</dbReference>
<evidence type="ECO:0000256" key="4">
    <source>
        <dbReference type="ARBA" id="ARBA00023014"/>
    </source>
</evidence>
<evidence type="ECO:0000313" key="6">
    <source>
        <dbReference type="EMBL" id="NYB73541.1"/>
    </source>
</evidence>
<dbReference type="EMBL" id="JACBNQ010000003">
    <property type="protein sequence ID" value="NYB73541.1"/>
    <property type="molecule type" value="Genomic_DNA"/>
</dbReference>
<dbReference type="GO" id="GO:0051539">
    <property type="term" value="F:4 iron, 4 sulfur cluster binding"/>
    <property type="evidence" value="ECO:0007669"/>
    <property type="project" value="UniProtKB-KW"/>
</dbReference>
<dbReference type="PANTHER" id="PTHR43687:SF4">
    <property type="entry name" value="BLR5484 PROTEIN"/>
    <property type="match status" value="1"/>
</dbReference>
<evidence type="ECO:0000256" key="3">
    <source>
        <dbReference type="ARBA" id="ARBA00023004"/>
    </source>
</evidence>
<evidence type="ECO:0000256" key="2">
    <source>
        <dbReference type="ARBA" id="ARBA00022723"/>
    </source>
</evidence>
<keyword evidence="3" id="KW-0408">Iron</keyword>
<dbReference type="AlphaFoldDB" id="A0A974BIM7"/>
<dbReference type="PANTHER" id="PTHR43687">
    <property type="entry name" value="ADENYLYLSULFATE REDUCTASE, BETA SUBUNIT"/>
    <property type="match status" value="1"/>
</dbReference>
<keyword evidence="4" id="KW-0411">Iron-sulfur</keyword>
<dbReference type="PROSITE" id="PS00198">
    <property type="entry name" value="4FE4S_FER_1"/>
    <property type="match status" value="1"/>
</dbReference>
<feature type="domain" description="4Fe-4S ferredoxin-type" evidence="5">
    <location>
        <begin position="38"/>
        <end position="67"/>
    </location>
</feature>
<evidence type="ECO:0000259" key="5">
    <source>
        <dbReference type="PROSITE" id="PS51379"/>
    </source>
</evidence>
<accession>A0A974BIM7</accession>
<dbReference type="Gene3D" id="3.30.70.20">
    <property type="match status" value="1"/>
</dbReference>
<dbReference type="InterPro" id="IPR017896">
    <property type="entry name" value="4Fe4S_Fe-S-bd"/>
</dbReference>
<evidence type="ECO:0000313" key="7">
    <source>
        <dbReference type="Proteomes" id="UP000611629"/>
    </source>
</evidence>
<feature type="domain" description="4Fe-4S ferredoxin-type" evidence="5">
    <location>
        <begin position="7"/>
        <end position="37"/>
    </location>
</feature>
<keyword evidence="2" id="KW-0479">Metal-binding</keyword>
<dbReference type="InterPro" id="IPR050572">
    <property type="entry name" value="Fe-S_Ferredoxin"/>
</dbReference>
<name>A0A974BIM7_SEDHY</name>
<dbReference type="RefSeq" id="WP_179237231.1">
    <property type="nucleotide sequence ID" value="NZ_JACBNQ010000003.1"/>
</dbReference>
<organism evidence="6 7">
    <name type="scientific">Sedimentibacter hydroxybenzoicus DSM 7310</name>
    <dbReference type="NCBI Taxonomy" id="1123245"/>
    <lineage>
        <taxon>Bacteria</taxon>
        <taxon>Bacillati</taxon>
        <taxon>Bacillota</taxon>
        <taxon>Tissierellia</taxon>
        <taxon>Sedimentibacter</taxon>
    </lineage>
</organism>
<dbReference type="InterPro" id="IPR017900">
    <property type="entry name" value="4Fe4S_Fe_S_CS"/>
</dbReference>
<dbReference type="SUPFAM" id="SSF54862">
    <property type="entry name" value="4Fe-4S ferredoxins"/>
    <property type="match status" value="1"/>
</dbReference>
<keyword evidence="7" id="KW-1185">Reference proteome</keyword>
<comment type="caution">
    <text evidence="6">The sequence shown here is derived from an EMBL/GenBank/DDBJ whole genome shotgun (WGS) entry which is preliminary data.</text>
</comment>
<evidence type="ECO:0000256" key="1">
    <source>
        <dbReference type="ARBA" id="ARBA00022485"/>
    </source>
</evidence>
<keyword evidence="1" id="KW-0004">4Fe-4S</keyword>
<dbReference type="PROSITE" id="PS51379">
    <property type="entry name" value="4FE4S_FER_2"/>
    <property type="match status" value="2"/>
</dbReference>
<reference evidence="6" key="1">
    <citation type="submission" date="2020-07" db="EMBL/GenBank/DDBJ databases">
        <title>Genomic analysis of a strain of Sedimentibacter Hydroxybenzoicus DSM7310.</title>
        <authorList>
            <person name="Ma S."/>
        </authorList>
    </citation>
    <scope>NUCLEOTIDE SEQUENCE</scope>
    <source>
        <strain evidence="6">DSM 7310</strain>
    </source>
</reference>
<sequence>MSNKNDNKVLLQNKDWCKGCGVCVGFCPTKTLIIENDKCIIAYPEKCIFCGQCELRCPDNAIWITAGGKENEQ</sequence>